<evidence type="ECO:0000313" key="3">
    <source>
        <dbReference type="Proteomes" id="UP001378188"/>
    </source>
</evidence>
<dbReference type="AlphaFoldDB" id="A0AAW9RHQ6"/>
<evidence type="ECO:0000313" key="2">
    <source>
        <dbReference type="EMBL" id="MEJ8571727.1"/>
    </source>
</evidence>
<dbReference type="Proteomes" id="UP001378188">
    <property type="component" value="Unassembled WGS sequence"/>
</dbReference>
<sequence length="692" mass="76109">MRVAITRGMLWLGLFVLAAAGGVAANPGSAGAADGVCADDGGRFPRECTKEIRVYNNTARPIWIILQGSIQLTDAVSCTVKEKGGGDAWLQSALGVMDDCLAVKNDYYIFVNPSAGLGKGEFVSIDLPWWSKRTDNAPDRYIDWWRGARVIIFDDRTALKEIYDKFNDGPEIEFANGSPQPSCNKDMKDNSCNRLLIHQVSPGLGIAPHLPFQLNEFTFADVCKVTSQGEFLKNCKEIYGGGFIDFNQNYNVSNVDQVYLPLAMEPVRDPADVGYMGTVMTVKRFRKQLAAFTNADQGPDKLVWPVYNNPGDMYPKAGIRVPSAQSVLAFYMDPWRFPDGKNLGLIPSDPPNRVDHMLKQWEDCTRKKVTSCTETQASYYKAVNEVFLANYENYVDTCPDKKIPEFLKPVSQNPPMPKLTAYLTFIYGWVPFNVACSNGELPVAGDTPPASRSVIDYFAMQYNFEELRGRERQWFNPYTQLIHDDFKSGGLDASAYAFSIDDHASFLSNSGGKLPGGLIFAVGGPKGLMNGKRHAPPVPQGYKWYSYYIGLGKPAPNGPVWTRYGICKTEADTAFPTEVRDGFVLGIDPALEGIGPNNRCPVTLVDSEGRKYRLVVKMARVPGTKLPQTPIWPAFEPSAGALFDPDVVGCPSKAGLVDPDAWCNHANERAVPAAKPDEPGFFTIGTPPPLAG</sequence>
<evidence type="ECO:0000256" key="1">
    <source>
        <dbReference type="SAM" id="SignalP"/>
    </source>
</evidence>
<dbReference type="EMBL" id="JAZHOF010000003">
    <property type="protein sequence ID" value="MEJ8571727.1"/>
    <property type="molecule type" value="Genomic_DNA"/>
</dbReference>
<proteinExistence type="predicted"/>
<reference evidence="2 3" key="1">
    <citation type="submission" date="2024-02" db="EMBL/GenBank/DDBJ databases">
        <title>Genome analysis and characterization of Microbaculum marinisediminis sp. nov., isolated from marine sediment.</title>
        <authorList>
            <person name="Du Z.-J."/>
            <person name="Ye Y.-Q."/>
            <person name="Zhang Z.-R."/>
            <person name="Yuan S.-M."/>
            <person name="Zhang X.-Y."/>
        </authorList>
    </citation>
    <scope>NUCLEOTIDE SEQUENCE [LARGE SCALE GENOMIC DNA]</scope>
    <source>
        <strain evidence="2 3">SDUM1044001</strain>
    </source>
</reference>
<accession>A0AAW9RHQ6</accession>
<keyword evidence="3" id="KW-1185">Reference proteome</keyword>
<organism evidence="2 3">
    <name type="scientific">Microbaculum marinum</name>
    <dbReference type="NCBI Taxonomy" id="1764581"/>
    <lineage>
        <taxon>Bacteria</taxon>
        <taxon>Pseudomonadati</taxon>
        <taxon>Pseudomonadota</taxon>
        <taxon>Alphaproteobacteria</taxon>
        <taxon>Hyphomicrobiales</taxon>
        <taxon>Tepidamorphaceae</taxon>
        <taxon>Microbaculum</taxon>
    </lineage>
</organism>
<name>A0AAW9RHQ6_9HYPH</name>
<feature type="signal peptide" evidence="1">
    <location>
        <begin position="1"/>
        <end position="25"/>
    </location>
</feature>
<comment type="caution">
    <text evidence="2">The sequence shown here is derived from an EMBL/GenBank/DDBJ whole genome shotgun (WGS) entry which is preliminary data.</text>
</comment>
<keyword evidence="1" id="KW-0732">Signal</keyword>
<feature type="chain" id="PRO_5043667735" evidence="1">
    <location>
        <begin position="26"/>
        <end position="692"/>
    </location>
</feature>
<protein>
    <submittedName>
        <fullName evidence="2">Uncharacterized protein</fullName>
    </submittedName>
</protein>
<gene>
    <name evidence="2" type="ORF">V3328_09605</name>
</gene>
<dbReference type="RefSeq" id="WP_340329419.1">
    <property type="nucleotide sequence ID" value="NZ_JAZHOF010000003.1"/>
</dbReference>